<sequence>MENRGEAFNFHSSAGAVPVLLPDPIGSRRFSFGEIGTFDIQYALQSVEEFIVHLWEGSRAPARIYVQEYELPLILTMARDSTYERAITSVENMTLFASHLAGQIDNAANMDW</sequence>
<proteinExistence type="predicted"/>
<protein>
    <submittedName>
        <fullName evidence="1">Uncharacterized protein</fullName>
    </submittedName>
</protein>
<accession>A0A2G9WXQ0</accession>
<dbReference type="Proteomes" id="UP000231070">
    <property type="component" value="Unassembled WGS sequence"/>
</dbReference>
<name>A0A2G9WXQ0_9HYPH</name>
<reference evidence="1 2" key="1">
    <citation type="submission" date="2017-08" db="EMBL/GenBank/DDBJ databases">
        <title>Pleomorphomonas carboxidotrophicus sp. nov., a new mesophilic hydrogenogenic carboxidotroph.</title>
        <authorList>
            <person name="Esquivel-Elizondo S."/>
            <person name="Krajmalnik-Brown R."/>
            <person name="Maldonado J."/>
        </authorList>
    </citation>
    <scope>NUCLEOTIDE SEQUENCE [LARGE SCALE GENOMIC DNA]</scope>
    <source>
        <strain evidence="1 2">SVCO-16</strain>
    </source>
</reference>
<evidence type="ECO:0000313" key="1">
    <source>
        <dbReference type="EMBL" id="PIO99444.1"/>
    </source>
</evidence>
<dbReference type="AlphaFoldDB" id="A0A2G9WXQ0"/>
<comment type="caution">
    <text evidence="1">The sequence shown here is derived from an EMBL/GenBank/DDBJ whole genome shotgun (WGS) entry which is preliminary data.</text>
</comment>
<dbReference type="EMBL" id="NQVN01000004">
    <property type="protein sequence ID" value="PIO99444.1"/>
    <property type="molecule type" value="Genomic_DNA"/>
</dbReference>
<gene>
    <name evidence="1" type="ORF">CJ014_09000</name>
</gene>
<keyword evidence="2" id="KW-1185">Reference proteome</keyword>
<organism evidence="1 2">
    <name type="scientific">Pleomorphomonas carboxyditropha</name>
    <dbReference type="NCBI Taxonomy" id="2023338"/>
    <lineage>
        <taxon>Bacteria</taxon>
        <taxon>Pseudomonadati</taxon>
        <taxon>Pseudomonadota</taxon>
        <taxon>Alphaproteobacteria</taxon>
        <taxon>Hyphomicrobiales</taxon>
        <taxon>Pleomorphomonadaceae</taxon>
        <taxon>Pleomorphomonas</taxon>
    </lineage>
</organism>
<evidence type="ECO:0000313" key="2">
    <source>
        <dbReference type="Proteomes" id="UP000231070"/>
    </source>
</evidence>